<sequence>MVRFKRLFCFFELPTSLPVAVNAGRQQRSVASKMKANMLPRCRCRTFQAASGGFMQFSQDIQPSLSLIVDDAFIQHMTLDAFLLEEAAYQANGGHCLPPIGLDAMVAETAASYIQRSAPVPLKPVSVLPSPVNGATHFVSIAEDETQSLGIGSKYVLCYVGSSSDTTRVFNQVGRSLSMMDIILSLDKEQRPLGDEAATSQEINAMVQASLTGSVSCIATTRTFDRALIAAELVGDYATSMPPDFVPVFQEAQVLGRALDVPVPWTSKVHAVRIEASPQSAANIQRMPLGVAPQVFVWCKHSKSLVVFPEDGDGIAISLGVLAAPNFGYVSLGSPLTQVVLARSVSFPTLSVLWSQSGFPAYYYDEVAFTITPTLPDGILISDQDGGIKADPLPLQLLPAADFVVKAQSKFDVLQATSTTLKLAVEEPAQCGLSSIKSTEAMVTCIIHDASNMKVEAIYLQIVLKTGEALDLLPTSFSCSGVATDPGSAGMTDFNCQKVGADQCCCWLWVGQSNTPTVFNTSRLKAGKILNSACDLQSYQRYDVLTMATGVNLMS</sequence>
<evidence type="ECO:0000313" key="1">
    <source>
        <dbReference type="EMBL" id="CAE7606148.1"/>
    </source>
</evidence>
<keyword evidence="2" id="KW-1185">Reference proteome</keyword>
<feature type="non-terminal residue" evidence="1">
    <location>
        <position position="555"/>
    </location>
</feature>
<gene>
    <name evidence="1" type="primary">agaA33</name>
    <name evidence="1" type="ORF">SPIL2461_LOCUS16032</name>
</gene>
<proteinExistence type="predicted"/>
<dbReference type="Proteomes" id="UP000649617">
    <property type="component" value="Unassembled WGS sequence"/>
</dbReference>
<dbReference type="OrthoDB" id="418921at2759"/>
<organism evidence="1 2">
    <name type="scientific">Symbiodinium pilosum</name>
    <name type="common">Dinoflagellate</name>
    <dbReference type="NCBI Taxonomy" id="2952"/>
    <lineage>
        <taxon>Eukaryota</taxon>
        <taxon>Sar</taxon>
        <taxon>Alveolata</taxon>
        <taxon>Dinophyceae</taxon>
        <taxon>Suessiales</taxon>
        <taxon>Symbiodiniaceae</taxon>
        <taxon>Symbiodinium</taxon>
    </lineage>
</organism>
<accession>A0A812UY66</accession>
<dbReference type="EMBL" id="CAJNIZ010040691">
    <property type="protein sequence ID" value="CAE7606148.1"/>
    <property type="molecule type" value="Genomic_DNA"/>
</dbReference>
<protein>
    <submittedName>
        <fullName evidence="1">AgaA33 protein</fullName>
    </submittedName>
</protein>
<reference evidence="1" key="1">
    <citation type="submission" date="2021-02" db="EMBL/GenBank/DDBJ databases">
        <authorList>
            <person name="Dougan E. K."/>
            <person name="Rhodes N."/>
            <person name="Thang M."/>
            <person name="Chan C."/>
        </authorList>
    </citation>
    <scope>NUCLEOTIDE SEQUENCE</scope>
</reference>
<dbReference type="AlphaFoldDB" id="A0A812UY66"/>
<name>A0A812UY66_SYMPI</name>
<comment type="caution">
    <text evidence="1">The sequence shown here is derived from an EMBL/GenBank/DDBJ whole genome shotgun (WGS) entry which is preliminary data.</text>
</comment>
<evidence type="ECO:0000313" key="2">
    <source>
        <dbReference type="Proteomes" id="UP000649617"/>
    </source>
</evidence>